<dbReference type="AlphaFoldDB" id="A0A6H1ZNB6"/>
<reference evidence="1" key="1">
    <citation type="submission" date="2020-03" db="EMBL/GenBank/DDBJ databases">
        <title>The deep terrestrial virosphere.</title>
        <authorList>
            <person name="Holmfeldt K."/>
            <person name="Nilsson E."/>
            <person name="Simone D."/>
            <person name="Lopez-Fernandez M."/>
            <person name="Wu X."/>
            <person name="de Brujin I."/>
            <person name="Lundin D."/>
            <person name="Andersson A."/>
            <person name="Bertilsson S."/>
            <person name="Dopson M."/>
        </authorList>
    </citation>
    <scope>NUCLEOTIDE SEQUENCE</scope>
    <source>
        <strain evidence="1">TM448A01213</strain>
    </source>
</reference>
<accession>A0A6H1ZNB6</accession>
<organism evidence="1">
    <name type="scientific">viral metagenome</name>
    <dbReference type="NCBI Taxonomy" id="1070528"/>
    <lineage>
        <taxon>unclassified sequences</taxon>
        <taxon>metagenomes</taxon>
        <taxon>organismal metagenomes</taxon>
    </lineage>
</organism>
<gene>
    <name evidence="1" type="ORF">TM448A01213_0002</name>
</gene>
<evidence type="ECO:0000313" key="1">
    <source>
        <dbReference type="EMBL" id="QJA48969.1"/>
    </source>
</evidence>
<name>A0A6H1ZNB6_9ZZZZ</name>
<proteinExistence type="predicted"/>
<protein>
    <submittedName>
        <fullName evidence="1">Uncharacterized protein</fullName>
    </submittedName>
</protein>
<dbReference type="EMBL" id="MT144112">
    <property type="protein sequence ID" value="QJA48969.1"/>
    <property type="molecule type" value="Genomic_DNA"/>
</dbReference>
<sequence>MAKDQMFQLTPKGYLGAKLLEFNVSMEESNALWNDLQGFCMSRLRMEEPDAAYAALIFDGGGGIVIGAEAKTE</sequence>